<dbReference type="GO" id="GO:0000166">
    <property type="term" value="F:nucleotide binding"/>
    <property type="evidence" value="ECO:0007669"/>
    <property type="project" value="InterPro"/>
</dbReference>
<reference evidence="3 4" key="1">
    <citation type="submission" date="2009-02" db="EMBL/GenBank/DDBJ databases">
        <title>Annotation of Streptomyces hygroscopicus strain ATCC 53653.</title>
        <authorList>
            <consortium name="The Broad Institute Genome Sequencing Platform"/>
            <consortium name="Broad Institute Microbial Sequencing Center"/>
            <person name="Fischbach M."/>
            <person name="Godfrey P."/>
            <person name="Ward D."/>
            <person name="Young S."/>
            <person name="Zeng Q."/>
            <person name="Koehrsen M."/>
            <person name="Alvarado L."/>
            <person name="Berlin A.M."/>
            <person name="Bochicchio J."/>
            <person name="Borenstein D."/>
            <person name="Chapman S.B."/>
            <person name="Chen Z."/>
            <person name="Engels R."/>
            <person name="Freedman E."/>
            <person name="Gellesch M."/>
            <person name="Goldberg J."/>
            <person name="Griggs A."/>
            <person name="Gujja S."/>
            <person name="Heilman E.R."/>
            <person name="Heiman D.I."/>
            <person name="Hepburn T.A."/>
            <person name="Howarth C."/>
            <person name="Jen D."/>
            <person name="Larson L."/>
            <person name="Lewis B."/>
            <person name="Mehta T."/>
            <person name="Park D."/>
            <person name="Pearson M."/>
            <person name="Richards J."/>
            <person name="Roberts A."/>
            <person name="Saif S."/>
            <person name="Shea T.D."/>
            <person name="Shenoy N."/>
            <person name="Sisk P."/>
            <person name="Stolte C."/>
            <person name="Sykes S.N."/>
            <person name="Thomson T."/>
            <person name="Walk T."/>
            <person name="White J."/>
            <person name="Yandava C."/>
            <person name="Straight P."/>
            <person name="Clardy J."/>
            <person name="Hung D."/>
            <person name="Kolter R."/>
            <person name="Mekalanos J."/>
            <person name="Walker S."/>
            <person name="Walsh C.T."/>
            <person name="Wieland-Brown L.C."/>
            <person name="Haas B."/>
            <person name="Nusbaum C."/>
            <person name="Birren B."/>
        </authorList>
    </citation>
    <scope>NUCLEOTIDE SEQUENCE [LARGE SCALE GENOMIC DNA]</scope>
    <source>
        <strain evidence="3 4">ATCC 53653</strain>
    </source>
</reference>
<dbReference type="InterPro" id="IPR036291">
    <property type="entry name" value="NAD(P)-bd_dom_sf"/>
</dbReference>
<dbReference type="STRING" id="457427.SSOG_00187"/>
<dbReference type="HOGENOM" id="CLU_023194_1_2_11"/>
<feature type="domain" description="Gfo/Idh/MocA-like oxidoreductase N-terminal" evidence="1">
    <location>
        <begin position="5"/>
        <end position="117"/>
    </location>
</feature>
<dbReference type="PANTHER" id="PTHR43377:SF1">
    <property type="entry name" value="BILIVERDIN REDUCTASE A"/>
    <property type="match status" value="1"/>
</dbReference>
<dbReference type="SUPFAM" id="SSF51735">
    <property type="entry name" value="NAD(P)-binding Rossmann-fold domains"/>
    <property type="match status" value="1"/>
</dbReference>
<dbReference type="InterPro" id="IPR000683">
    <property type="entry name" value="Gfo/Idh/MocA-like_OxRdtase_N"/>
</dbReference>
<evidence type="ECO:0000313" key="4">
    <source>
        <dbReference type="Proteomes" id="UP000003963"/>
    </source>
</evidence>
<dbReference type="Pfam" id="PF22725">
    <property type="entry name" value="GFO_IDH_MocA_C3"/>
    <property type="match status" value="1"/>
</dbReference>
<dbReference type="OrthoDB" id="179913at2"/>
<protein>
    <submittedName>
        <fullName evidence="3">NADH-dependent dehydrogenase</fullName>
    </submittedName>
</protein>
<gene>
    <name evidence="3" type="ORF">SSOG_00187</name>
</gene>
<feature type="domain" description="GFO/IDH/MocA-like oxidoreductase" evidence="2">
    <location>
        <begin position="125"/>
        <end position="248"/>
    </location>
</feature>
<evidence type="ECO:0000313" key="3">
    <source>
        <dbReference type="EMBL" id="EFL20475.1"/>
    </source>
</evidence>
<dbReference type="Gene3D" id="3.30.360.10">
    <property type="entry name" value="Dihydrodipicolinate Reductase, domain 2"/>
    <property type="match status" value="1"/>
</dbReference>
<dbReference type="InterPro" id="IPR051450">
    <property type="entry name" value="Gfo/Idh/MocA_Oxidoreductases"/>
</dbReference>
<dbReference type="RefSeq" id="WP_009712297.1">
    <property type="nucleotide sequence ID" value="NZ_GG657754.1"/>
</dbReference>
<dbReference type="EMBL" id="GG657754">
    <property type="protein sequence ID" value="EFL20475.1"/>
    <property type="molecule type" value="Genomic_DNA"/>
</dbReference>
<evidence type="ECO:0000259" key="2">
    <source>
        <dbReference type="Pfam" id="PF22725"/>
    </source>
</evidence>
<dbReference type="SUPFAM" id="SSF55347">
    <property type="entry name" value="Glyceraldehyde-3-phosphate dehydrogenase-like, C-terminal domain"/>
    <property type="match status" value="1"/>
</dbReference>
<dbReference type="Gene3D" id="3.40.50.720">
    <property type="entry name" value="NAD(P)-binding Rossmann-like Domain"/>
    <property type="match status" value="1"/>
</dbReference>
<accession>D9W7U1</accession>
<sequence length="334" mass="34630">MAELDIALIGAGGIARTHLPAWAALGARVRVYAPDPHTATLAHEFGATTADSLHDAISGADAVDICTPTDTHHDIALTAIAAGAHVLCEKPLALGAADAEEMADAADAAGVRLYPGHVVRYFPAYARLRAAVAGGELGRVAVARFTRTGRYPTWSRWFADPGRSGGILIDQMIHDLDIARWLFGEVIRVHAYQRGHFTAPAPAGAVATGGAVLTHEGGVISQVVGVWAPPATRFRTTFHVAGTGGTVRYDSLAAPGLRVTGTVAEEDGIPAGDFGESPYLTQIREFAEAFAGGPAPRVSARDGVAAVRIAEAAAHSARTGRAVELTATKEGTPT</sequence>
<keyword evidence="4" id="KW-1185">Reference proteome</keyword>
<name>D9W7U1_9ACTN</name>
<proteinExistence type="predicted"/>
<dbReference type="Proteomes" id="UP000003963">
    <property type="component" value="Unassembled WGS sequence"/>
</dbReference>
<dbReference type="PANTHER" id="PTHR43377">
    <property type="entry name" value="BILIVERDIN REDUCTASE A"/>
    <property type="match status" value="1"/>
</dbReference>
<evidence type="ECO:0000259" key="1">
    <source>
        <dbReference type="Pfam" id="PF01408"/>
    </source>
</evidence>
<dbReference type="Pfam" id="PF01408">
    <property type="entry name" value="GFO_IDH_MocA"/>
    <property type="match status" value="1"/>
</dbReference>
<dbReference type="AlphaFoldDB" id="D9W7U1"/>
<dbReference type="InterPro" id="IPR055170">
    <property type="entry name" value="GFO_IDH_MocA-like_dom"/>
</dbReference>
<organism evidence="3 4">
    <name type="scientific">Streptomyces himastatinicus ATCC 53653</name>
    <dbReference type="NCBI Taxonomy" id="457427"/>
    <lineage>
        <taxon>Bacteria</taxon>
        <taxon>Bacillati</taxon>
        <taxon>Actinomycetota</taxon>
        <taxon>Actinomycetes</taxon>
        <taxon>Kitasatosporales</taxon>
        <taxon>Streptomycetaceae</taxon>
        <taxon>Streptomyces</taxon>
        <taxon>Streptomyces violaceusniger group</taxon>
    </lineage>
</organism>